<dbReference type="EMBL" id="JADWDC010000098">
    <property type="protein sequence ID" value="MCC0179635.1"/>
    <property type="molecule type" value="Genomic_DNA"/>
</dbReference>
<keyword evidence="3" id="KW-1185">Reference proteome</keyword>
<keyword evidence="1" id="KW-1133">Transmembrane helix</keyword>
<dbReference type="Proteomes" id="UP000729733">
    <property type="component" value="Unassembled WGS sequence"/>
</dbReference>
<reference evidence="2" key="1">
    <citation type="journal article" date="2021" name="Antonie Van Leeuwenhoek">
        <title>Draft genome and description of Waterburya agarophytonicola gen. nov. sp. nov. (Pleurocapsales, Cyanobacteria): a seaweed symbiont.</title>
        <authorList>
            <person name="Bonthond G."/>
            <person name="Shalygin S."/>
            <person name="Bayer T."/>
            <person name="Weinberger F."/>
        </authorList>
    </citation>
    <scope>NUCLEOTIDE SEQUENCE</scope>
    <source>
        <strain evidence="2">KI4</strain>
    </source>
</reference>
<accession>A0A964FH46</accession>
<evidence type="ECO:0000256" key="1">
    <source>
        <dbReference type="SAM" id="Phobius"/>
    </source>
</evidence>
<protein>
    <submittedName>
        <fullName evidence="2">Uncharacterized protein</fullName>
    </submittedName>
</protein>
<comment type="caution">
    <text evidence="2">The sequence shown here is derived from an EMBL/GenBank/DDBJ whole genome shotgun (WGS) entry which is preliminary data.</text>
</comment>
<sequence length="67" mass="7568">MTHCILLLLGLVILWVGIKTADEVYRLALTSAAVIPLSWGYFTSPFLFQCLSGIVIFCIYQMYISYS</sequence>
<gene>
    <name evidence="2" type="ORF">I4641_22015</name>
</gene>
<proteinExistence type="predicted"/>
<evidence type="ECO:0000313" key="2">
    <source>
        <dbReference type="EMBL" id="MCC0179635.1"/>
    </source>
</evidence>
<dbReference type="AlphaFoldDB" id="A0A964FH46"/>
<keyword evidence="1" id="KW-0812">Transmembrane</keyword>
<name>A0A964FH46_9CYAN</name>
<keyword evidence="1" id="KW-0472">Membrane</keyword>
<dbReference type="RefSeq" id="WP_229642734.1">
    <property type="nucleotide sequence ID" value="NZ_JADWDC010000098.1"/>
</dbReference>
<feature type="transmembrane region" description="Helical" evidence="1">
    <location>
        <begin position="45"/>
        <end position="64"/>
    </location>
</feature>
<evidence type="ECO:0000313" key="3">
    <source>
        <dbReference type="Proteomes" id="UP000729733"/>
    </source>
</evidence>
<organism evidence="2 3">
    <name type="scientific">Waterburya agarophytonicola KI4</name>
    <dbReference type="NCBI Taxonomy" id="2874699"/>
    <lineage>
        <taxon>Bacteria</taxon>
        <taxon>Bacillati</taxon>
        <taxon>Cyanobacteriota</taxon>
        <taxon>Cyanophyceae</taxon>
        <taxon>Pleurocapsales</taxon>
        <taxon>Hyellaceae</taxon>
        <taxon>Waterburya</taxon>
        <taxon>Waterburya agarophytonicola</taxon>
    </lineage>
</organism>